<reference evidence="1 2" key="1">
    <citation type="journal article" date="2000" name="Science">
        <title>Complete genome sequence of Neisseria meningitidis serogroup B strain MC58.</title>
        <authorList>
            <person name="Tettelin H."/>
            <person name="Saunders N.J."/>
            <person name="Heidelberg J."/>
            <person name="Jeffries A.C."/>
            <person name="Nelson K.E."/>
            <person name="Eisen J.A."/>
            <person name="Ketchum K.A."/>
            <person name="Hood D.W."/>
            <person name="Peden J.F."/>
            <person name="Dodson R.J."/>
            <person name="Nelson W.C."/>
            <person name="Gwinn M.L."/>
            <person name="DeBoy R."/>
            <person name="Peterson J.D."/>
            <person name="Hickey E.K."/>
            <person name="Haft D.H."/>
            <person name="Salzberg S.L."/>
            <person name="White O."/>
            <person name="Fleischmann R.D."/>
            <person name="Dougherty B.A."/>
            <person name="Mason T."/>
            <person name="Ciecko A."/>
            <person name="Parksey D.S."/>
            <person name="Blair E."/>
            <person name="Cittone H."/>
            <person name="Clark E.B."/>
            <person name="Cotton M.D."/>
            <person name="Utterback T.R."/>
            <person name="Khouri H."/>
            <person name="Qin H."/>
            <person name="Vamathevan J."/>
            <person name="Gill J."/>
            <person name="Scarlato V."/>
            <person name="Masignani V."/>
            <person name="Pizza M."/>
            <person name="Grandi G."/>
            <person name="Sun L."/>
            <person name="Smith H.O."/>
            <person name="Fraser C.M."/>
            <person name="Moxon E.R."/>
            <person name="Rappuoli R."/>
            <person name="Venter J.C."/>
        </authorList>
    </citation>
    <scope>NUCLEOTIDE SEQUENCE [LARGE SCALE GENOMIC DNA]</scope>
    <source>
        <strain evidence="2">ATCC BAA-335 / MC58</strain>
    </source>
</reference>
<evidence type="ECO:0000313" key="2">
    <source>
        <dbReference type="Proteomes" id="UP000000425"/>
    </source>
</evidence>
<organism evidence="1 2">
    <name type="scientific">Neisseria meningitidis serogroup B (strain ATCC BAA-335 / MC58)</name>
    <dbReference type="NCBI Taxonomy" id="122586"/>
    <lineage>
        <taxon>Bacteria</taxon>
        <taxon>Pseudomonadati</taxon>
        <taxon>Pseudomonadota</taxon>
        <taxon>Betaproteobacteria</taxon>
        <taxon>Neisseriales</taxon>
        <taxon>Neisseriaceae</taxon>
        <taxon>Neisseria</taxon>
    </lineage>
</organism>
<dbReference type="HOGENOM" id="CLU_2789636_0_0_4"/>
<keyword evidence="2" id="KW-1185">Reference proteome</keyword>
<proteinExistence type="predicted"/>
<dbReference type="InParanoid" id="Q9JYG5"/>
<name>Q9JYG5_NEIMB</name>
<protein>
    <submittedName>
        <fullName evidence="1">Uncharacterized protein</fullName>
    </submittedName>
</protein>
<dbReference type="AlphaFoldDB" id="Q9JYG5"/>
<accession>Q9JYG5</accession>
<dbReference type="EMBL" id="AE002098">
    <property type="protein sequence ID" value="AAF41949.1"/>
    <property type="molecule type" value="Genomic_DNA"/>
</dbReference>
<dbReference type="PaxDb" id="122586-NMB1596"/>
<dbReference type="Proteomes" id="UP000000425">
    <property type="component" value="Chromosome"/>
</dbReference>
<evidence type="ECO:0000313" key="1">
    <source>
        <dbReference type="EMBL" id="AAF41949.1"/>
    </source>
</evidence>
<dbReference type="STRING" id="122586.NMB1596"/>
<dbReference type="PIR" id="G81063">
    <property type="entry name" value="G81063"/>
</dbReference>
<sequence length="68" mass="7918">MQRGRLKGLVCRRLGRDPTNFVKYKNVGHDPTYLPFCTKRLSERPCLPYGGSRPSRFLLGYDPSYLLR</sequence>
<dbReference type="KEGG" id="nme:NMB1596"/>
<gene>
    <name evidence="1" type="ordered locus">NMB1596</name>
</gene>